<evidence type="ECO:0000313" key="2">
    <source>
        <dbReference type="Proteomes" id="UP000221961"/>
    </source>
</evidence>
<reference evidence="1 2" key="1">
    <citation type="submission" date="2017-10" db="EMBL/GenBank/DDBJ databases">
        <title>Comparative genomics between pathogenic Norcardia.</title>
        <authorList>
            <person name="Zeng L."/>
        </authorList>
    </citation>
    <scope>NUCLEOTIDE SEQUENCE [LARGE SCALE GENOMIC DNA]</scope>
    <source>
        <strain evidence="1 2">NC_YFY_NT001</strain>
    </source>
</reference>
<accession>A0A291RRL3</accession>
<evidence type="ECO:0000313" key="1">
    <source>
        <dbReference type="EMBL" id="ATL69874.1"/>
    </source>
</evidence>
<gene>
    <name evidence="1" type="ORF">CRH09_30580</name>
</gene>
<dbReference type="GeneID" id="88361631"/>
<proteinExistence type="predicted"/>
<dbReference type="AlphaFoldDB" id="A0A291RRL3"/>
<dbReference type="EMBL" id="CP023778">
    <property type="protein sequence ID" value="ATL69874.1"/>
    <property type="molecule type" value="Genomic_DNA"/>
</dbReference>
<dbReference type="Proteomes" id="UP000221961">
    <property type="component" value="Chromosome"/>
</dbReference>
<protein>
    <submittedName>
        <fullName evidence="1">Uncharacterized protein</fullName>
    </submittedName>
</protein>
<name>A0A291RRL3_9NOCA</name>
<sequence length="69" mass="7721">MINIIVEEFDVFRYYLHRTAADLVVWTGDQIADVIDSLGLSHLYPSHAALAAALGAPRPRSYFDPDTPF</sequence>
<dbReference type="KEGG" id="ntp:CRH09_30580"/>
<dbReference type="RefSeq" id="WP_098696879.1">
    <property type="nucleotide sequence ID" value="NZ_CP023778.1"/>
</dbReference>
<organism evidence="1 2">
    <name type="scientific">Nocardia terpenica</name>
    <dbReference type="NCBI Taxonomy" id="455432"/>
    <lineage>
        <taxon>Bacteria</taxon>
        <taxon>Bacillati</taxon>
        <taxon>Actinomycetota</taxon>
        <taxon>Actinomycetes</taxon>
        <taxon>Mycobacteriales</taxon>
        <taxon>Nocardiaceae</taxon>
        <taxon>Nocardia</taxon>
    </lineage>
</organism>